<dbReference type="Pfam" id="PF12854">
    <property type="entry name" value="PPR_1"/>
    <property type="match status" value="2"/>
</dbReference>
<dbReference type="EnsemblPlants" id="TraesCS4B02G343285.1">
    <property type="protein sequence ID" value="TraesCS4B02G343285.1.cds1"/>
    <property type="gene ID" value="TraesCS4B02G343285"/>
</dbReference>
<keyword evidence="6" id="KW-1185">Reference proteome</keyword>
<dbReference type="AlphaFoldDB" id="A0A3B6IZA1"/>
<feature type="repeat" description="PPR" evidence="4">
    <location>
        <begin position="94"/>
        <end position="128"/>
    </location>
</feature>
<feature type="repeat" description="PPR" evidence="4">
    <location>
        <begin position="59"/>
        <end position="93"/>
    </location>
</feature>
<comment type="similarity">
    <text evidence="1">Belongs to the PPR family. P subfamily.</text>
</comment>
<keyword evidence="3" id="KW-0809">Transit peptide</keyword>
<dbReference type="InterPro" id="IPR002885">
    <property type="entry name" value="PPR_rpt"/>
</dbReference>
<evidence type="ECO:0000256" key="2">
    <source>
        <dbReference type="ARBA" id="ARBA00022737"/>
    </source>
</evidence>
<evidence type="ECO:0008006" key="7">
    <source>
        <dbReference type="Google" id="ProtNLM"/>
    </source>
</evidence>
<dbReference type="OrthoDB" id="185373at2759"/>
<dbReference type="Gramene" id="TraesRN4B0100925100.1">
    <property type="protein sequence ID" value="TraesRN4B0100925100.1"/>
    <property type="gene ID" value="TraesRN4B0100925100"/>
</dbReference>
<name>A0A3B6IZA1_WHEAT</name>
<evidence type="ECO:0000256" key="3">
    <source>
        <dbReference type="ARBA" id="ARBA00022946"/>
    </source>
</evidence>
<evidence type="ECO:0000256" key="1">
    <source>
        <dbReference type="ARBA" id="ARBA00007626"/>
    </source>
</evidence>
<dbReference type="Gene3D" id="1.25.40.10">
    <property type="entry name" value="Tetratricopeptide repeat domain"/>
    <property type="match status" value="2"/>
</dbReference>
<dbReference type="PANTHER" id="PTHR47941">
    <property type="entry name" value="PENTATRICOPEPTIDE REPEAT-CONTAINING PROTEIN 3, MITOCHONDRIAL"/>
    <property type="match status" value="1"/>
</dbReference>
<dbReference type="Gramene" id="TraesCS4B02G343285.1">
    <property type="protein sequence ID" value="TraesCS4B02G343285.1.cds1"/>
    <property type="gene ID" value="TraesCS4B02G343285"/>
</dbReference>
<evidence type="ECO:0000313" key="6">
    <source>
        <dbReference type="Proteomes" id="UP000019116"/>
    </source>
</evidence>
<organism evidence="5">
    <name type="scientific">Triticum aestivum</name>
    <name type="common">Wheat</name>
    <dbReference type="NCBI Taxonomy" id="4565"/>
    <lineage>
        <taxon>Eukaryota</taxon>
        <taxon>Viridiplantae</taxon>
        <taxon>Streptophyta</taxon>
        <taxon>Embryophyta</taxon>
        <taxon>Tracheophyta</taxon>
        <taxon>Spermatophyta</taxon>
        <taxon>Magnoliopsida</taxon>
        <taxon>Liliopsida</taxon>
        <taxon>Poales</taxon>
        <taxon>Poaceae</taxon>
        <taxon>BOP clade</taxon>
        <taxon>Pooideae</taxon>
        <taxon>Triticodae</taxon>
        <taxon>Triticeae</taxon>
        <taxon>Triticinae</taxon>
        <taxon>Triticum</taxon>
    </lineage>
</organism>
<dbReference type="Proteomes" id="UP000019116">
    <property type="component" value="Chromosome 4B"/>
</dbReference>
<keyword evidence="2" id="KW-0677">Repeat</keyword>
<feature type="repeat" description="PPR" evidence="4">
    <location>
        <begin position="24"/>
        <end position="58"/>
    </location>
</feature>
<protein>
    <recommendedName>
        <fullName evidence="7">Pentacotripeptide-repeat region of PRORP domain-containing protein</fullName>
    </recommendedName>
</protein>
<reference evidence="5" key="2">
    <citation type="submission" date="2018-10" db="UniProtKB">
        <authorList>
            <consortium name="EnsemblPlants"/>
        </authorList>
    </citation>
    <scope>IDENTIFICATION</scope>
</reference>
<dbReference type="Pfam" id="PF13041">
    <property type="entry name" value="PPR_2"/>
    <property type="match status" value="1"/>
</dbReference>
<evidence type="ECO:0000313" key="5">
    <source>
        <dbReference type="EnsemblPlants" id="TraesCS4B02G343285.1.cds1"/>
    </source>
</evidence>
<sequence>MQTKEAAEALPILDQMTQRGIKCTTISYTTLINEMLREGKEDRAKRMFDEMVSSGHKPSATTYTVFINSYCKEGRIEDAENLIVEMEREGVAPGVVTYNTFIDGCGHMGYNNRAFDTLKHMMDASCEPDYGTYCILLKHLLKGNLNVSYVDASALWNLIELDTFWQFLERMSQYCLNPTMKTFNSLIAGFCKASRIKEACVLLDHMCGKDITPNEEIYMSLIK</sequence>
<dbReference type="Gramene" id="TraesWEE_scaffold_010719_01G000100.1">
    <property type="protein sequence ID" value="TraesWEE_scaffold_010719_01G000100.1"/>
    <property type="gene ID" value="TraesWEE_scaffold_010719_01G000100"/>
</dbReference>
<dbReference type="NCBIfam" id="TIGR00756">
    <property type="entry name" value="PPR"/>
    <property type="match status" value="4"/>
</dbReference>
<dbReference type="Gramene" id="TraesCLE_scaffold_004685_01G000100.1">
    <property type="protein sequence ID" value="TraesCLE_scaffold_004685_01G000100.1"/>
    <property type="gene ID" value="TraesCLE_scaffold_004685_01G000100"/>
</dbReference>
<dbReference type="SMR" id="A0A3B6IZA1"/>
<accession>A0A3B6IZA1</accession>
<dbReference type="Gramene" id="TraesCS4B03G0891200.1">
    <property type="protein sequence ID" value="TraesCS4B03G0891200.1.CDS1"/>
    <property type="gene ID" value="TraesCS4B03G0891200"/>
</dbReference>
<dbReference type="PROSITE" id="PS51375">
    <property type="entry name" value="PPR"/>
    <property type="match status" value="4"/>
</dbReference>
<dbReference type="InterPro" id="IPR011990">
    <property type="entry name" value="TPR-like_helical_dom_sf"/>
</dbReference>
<proteinExistence type="inferred from homology"/>
<reference evidence="5" key="1">
    <citation type="submission" date="2018-08" db="EMBL/GenBank/DDBJ databases">
        <authorList>
            <person name="Rossello M."/>
        </authorList>
    </citation>
    <scope>NUCLEOTIDE SEQUENCE [LARGE SCALE GENOMIC DNA]</scope>
    <source>
        <strain evidence="5">cv. Chinese Spring</strain>
    </source>
</reference>
<feature type="repeat" description="PPR" evidence="4">
    <location>
        <begin position="179"/>
        <end position="213"/>
    </location>
</feature>
<dbReference type="STRING" id="4565.A0A3B6IZA1"/>
<evidence type="ECO:0000256" key="4">
    <source>
        <dbReference type="PROSITE-ProRule" id="PRU00708"/>
    </source>
</evidence>